<keyword evidence="6 8" id="KW-0482">Metalloprotease</keyword>
<evidence type="ECO:0000313" key="10">
    <source>
        <dbReference type="RefSeq" id="XP_006823915.1"/>
    </source>
</evidence>
<reference evidence="10" key="1">
    <citation type="submission" date="2025-08" db="UniProtKB">
        <authorList>
            <consortium name="RefSeq"/>
        </authorList>
    </citation>
    <scope>IDENTIFICATION</scope>
    <source>
        <tissue evidence="10">Testes</tissue>
    </source>
</reference>
<sequence length="360" mass="40699">MGAAILNILEDNPSGPIDFQGSRSCKAFRTNSCVIWRMVKVAELGTLDVRHTYLEAHHVIKKRTADQSIRIYVWYDGSVNDLESPKRNLIKNELIPQAIDYFSNAFQVKPTGVPIRLSRTCSNSYQMLPGEPYEYCTDTCAEETTCGYVTVPQQHLQYFSYLDGVESTDLGKYGGVVEMADYCPYHQELEWESDSDIIRTSHCNNPNNAPDSRYSFSLEHYGDSAVCVEQGVAWIKQQCNLISTQHQWGSGCYKHFCDADRGLVLQLGDEEYQCFYKDQILFIRIEHNDALHEGSLVCPSCQEVCGDQIVCPVEELNPPPDNRTSKVYVIPCVAGATMISDSLFSSIFRTILLIFLMVIL</sequence>
<evidence type="ECO:0000313" key="9">
    <source>
        <dbReference type="Proteomes" id="UP000694865"/>
    </source>
</evidence>
<evidence type="ECO:0000256" key="4">
    <source>
        <dbReference type="ARBA" id="ARBA00022801"/>
    </source>
</evidence>
<dbReference type="PANTHER" id="PTHR10942">
    <property type="entry name" value="LEISHMANOLYSIN-LIKE PEPTIDASE"/>
    <property type="match status" value="1"/>
</dbReference>
<dbReference type="PANTHER" id="PTHR10942:SF0">
    <property type="entry name" value="LEISHMANOLYSIN-LIKE PEPTIDASE"/>
    <property type="match status" value="1"/>
</dbReference>
<dbReference type="EC" id="3.4.24.-" evidence="8"/>
<evidence type="ECO:0000256" key="3">
    <source>
        <dbReference type="ARBA" id="ARBA00022723"/>
    </source>
</evidence>
<keyword evidence="5 8" id="KW-0862">Zinc</keyword>
<evidence type="ECO:0000256" key="6">
    <source>
        <dbReference type="ARBA" id="ARBA00023049"/>
    </source>
</evidence>
<gene>
    <name evidence="10" type="primary">LOC102802329</name>
</gene>
<dbReference type="GeneID" id="102802329"/>
<dbReference type="InterPro" id="IPR001577">
    <property type="entry name" value="Peptidase_M8"/>
</dbReference>
<keyword evidence="9" id="KW-1185">Reference proteome</keyword>
<dbReference type="SUPFAM" id="SSF55486">
    <property type="entry name" value="Metalloproteases ('zincins'), catalytic domain"/>
    <property type="match status" value="2"/>
</dbReference>
<evidence type="ECO:0000256" key="5">
    <source>
        <dbReference type="ARBA" id="ARBA00022833"/>
    </source>
</evidence>
<evidence type="ECO:0000256" key="2">
    <source>
        <dbReference type="ARBA" id="ARBA00022670"/>
    </source>
</evidence>
<evidence type="ECO:0000256" key="8">
    <source>
        <dbReference type="RuleBase" id="RU366077"/>
    </source>
</evidence>
<name>A0ABM0MV74_SACKO</name>
<proteinExistence type="inferred from homology"/>
<comment type="similarity">
    <text evidence="1 8">Belongs to the peptidase M8 family.</text>
</comment>
<protein>
    <recommendedName>
        <fullName evidence="7 8">Leishmanolysin-like peptidase</fullName>
        <ecNumber evidence="8">3.4.24.-</ecNumber>
    </recommendedName>
</protein>
<accession>A0ABM0MV74</accession>
<evidence type="ECO:0000256" key="1">
    <source>
        <dbReference type="ARBA" id="ARBA00005860"/>
    </source>
</evidence>
<dbReference type="Proteomes" id="UP000694865">
    <property type="component" value="Unplaced"/>
</dbReference>
<keyword evidence="3 8" id="KW-0479">Metal-binding</keyword>
<organism evidence="9 10">
    <name type="scientific">Saccoglossus kowalevskii</name>
    <name type="common">Acorn worm</name>
    <dbReference type="NCBI Taxonomy" id="10224"/>
    <lineage>
        <taxon>Eukaryota</taxon>
        <taxon>Metazoa</taxon>
        <taxon>Hemichordata</taxon>
        <taxon>Enteropneusta</taxon>
        <taxon>Harrimaniidae</taxon>
        <taxon>Saccoglossus</taxon>
    </lineage>
</organism>
<keyword evidence="4 8" id="KW-0378">Hydrolase</keyword>
<keyword evidence="2 8" id="KW-0645">Protease</keyword>
<dbReference type="RefSeq" id="XP_006823915.1">
    <property type="nucleotide sequence ID" value="XM_006823852.1"/>
</dbReference>
<comment type="cofactor">
    <cofactor evidence="8">
        <name>Zn(2+)</name>
        <dbReference type="ChEBI" id="CHEBI:29105"/>
    </cofactor>
    <text evidence="8">Binds 1 zinc ion per subunit.</text>
</comment>
<evidence type="ECO:0000256" key="7">
    <source>
        <dbReference type="ARBA" id="ARBA00039717"/>
    </source>
</evidence>
<dbReference type="Pfam" id="PF01457">
    <property type="entry name" value="Peptidase_M8"/>
    <property type="match status" value="1"/>
</dbReference>
<dbReference type="Gene3D" id="3.10.170.20">
    <property type="match status" value="1"/>
</dbReference>